<accession>A0A6J5LV72</accession>
<dbReference type="EMBL" id="LR796327">
    <property type="protein sequence ID" value="CAB4136993.1"/>
    <property type="molecule type" value="Genomic_DNA"/>
</dbReference>
<evidence type="ECO:0000313" key="1">
    <source>
        <dbReference type="EMBL" id="CAB4136993.1"/>
    </source>
</evidence>
<sequence length="160" mass="17709">MPMVSRTWEPIATAPKNGTPVELRGGYIRSNNPENMWGPCTAMWVNGLPNDAECIGWIVGSFDGGHWRVVYQGATHWRPIIPQRKPKAAASPFVPVAGKVVKTTEKAICIRVDYPTNGKGEMFKQWWVPKRQVEDGDSAAVGATVKVRQAWIKKEGLQPA</sequence>
<proteinExistence type="predicted"/>
<organism evidence="1">
    <name type="scientific">uncultured Caudovirales phage</name>
    <dbReference type="NCBI Taxonomy" id="2100421"/>
    <lineage>
        <taxon>Viruses</taxon>
        <taxon>Duplodnaviria</taxon>
        <taxon>Heunggongvirae</taxon>
        <taxon>Uroviricota</taxon>
        <taxon>Caudoviricetes</taxon>
        <taxon>Peduoviridae</taxon>
        <taxon>Maltschvirus</taxon>
        <taxon>Maltschvirus maltsch</taxon>
    </lineage>
</organism>
<protein>
    <submittedName>
        <fullName evidence="1">Uncharacterized protein</fullName>
    </submittedName>
</protein>
<reference evidence="1" key="1">
    <citation type="submission" date="2020-04" db="EMBL/GenBank/DDBJ databases">
        <authorList>
            <person name="Chiriac C."/>
            <person name="Salcher M."/>
            <person name="Ghai R."/>
            <person name="Kavagutti S V."/>
        </authorList>
    </citation>
    <scope>NUCLEOTIDE SEQUENCE</scope>
</reference>
<gene>
    <name evidence="1" type="ORF">UFOVP315_31</name>
</gene>
<name>A0A6J5LV72_9CAUD</name>